<name>B6GBH0_9ACTN</name>
<evidence type="ECO:0000259" key="1">
    <source>
        <dbReference type="Pfam" id="PF02589"/>
    </source>
</evidence>
<proteinExistence type="predicted"/>
<reference evidence="2 3" key="1">
    <citation type="submission" date="2008-10" db="EMBL/GenBank/DDBJ databases">
        <title>Draft genome sequence of Collinsella stercoris (DSM 13279).</title>
        <authorList>
            <person name="Sudarsanam P."/>
            <person name="Ley R."/>
            <person name="Guruge J."/>
            <person name="Turnbaugh P.J."/>
            <person name="Mahowald M."/>
            <person name="Liep D."/>
            <person name="Gordon J."/>
        </authorList>
    </citation>
    <scope>NUCLEOTIDE SEQUENCE [LARGE SCALE GENOMIC DNA]</scope>
    <source>
        <strain evidence="2 3">DSM 13279</strain>
    </source>
</reference>
<dbReference type="HOGENOM" id="CLU_107893_1_0_11"/>
<dbReference type="Proteomes" id="UP000003560">
    <property type="component" value="Unassembled WGS sequence"/>
</dbReference>
<evidence type="ECO:0000313" key="3">
    <source>
        <dbReference type="Proteomes" id="UP000003560"/>
    </source>
</evidence>
<gene>
    <name evidence="2" type="ORF">COLSTE_01429</name>
</gene>
<dbReference type="STRING" id="445975.COLSTE_01429"/>
<dbReference type="EMBL" id="ABXJ01000074">
    <property type="protein sequence ID" value="EEA90382.1"/>
    <property type="molecule type" value="Genomic_DNA"/>
</dbReference>
<dbReference type="eggNOG" id="COG1139">
    <property type="taxonomic scope" value="Bacteria"/>
</dbReference>
<protein>
    <recommendedName>
        <fullName evidence="1">LUD domain-containing protein</fullName>
    </recommendedName>
</protein>
<sequence>MTGGIMDNVQRAAHRATASAIIRKLSLRNMTGHYCDTAHEAVALAQSLVAPGQSVTWGGSVSFTQSGIKAALEADGHTMIDRALATTPEEQEEMWRRQVSADWFFMGANAITLDGELVNIDGNANRLALLLHGPKHVCVIAGMNKVVADVESGLKRIRTVTCPLNAARLHTATPCELTGVCADCHAKGCMCCQEVITRHSRHADRIHVVLVGESLGY</sequence>
<keyword evidence="3" id="KW-1185">Reference proteome</keyword>
<reference evidence="2 3" key="2">
    <citation type="submission" date="2008-10" db="EMBL/GenBank/DDBJ databases">
        <authorList>
            <person name="Fulton L."/>
            <person name="Clifton S."/>
            <person name="Fulton B."/>
            <person name="Xu J."/>
            <person name="Minx P."/>
            <person name="Pepin K.H."/>
            <person name="Johnson M."/>
            <person name="Thiruvilangam P."/>
            <person name="Bhonagiri V."/>
            <person name="Nash W.E."/>
            <person name="Mardis E.R."/>
            <person name="Wilson R.K."/>
        </authorList>
    </citation>
    <scope>NUCLEOTIDE SEQUENCE [LARGE SCALE GENOMIC DNA]</scope>
    <source>
        <strain evidence="2 3">DSM 13279</strain>
    </source>
</reference>
<dbReference type="PANTHER" id="PTHR36179:SF2">
    <property type="entry name" value="LUD DOMAIN-CONTAINING PROTEIN"/>
    <property type="match status" value="1"/>
</dbReference>
<evidence type="ECO:0000313" key="2">
    <source>
        <dbReference type="EMBL" id="EEA90382.1"/>
    </source>
</evidence>
<organism evidence="2 3">
    <name type="scientific">Collinsella stercoris DSM 13279</name>
    <dbReference type="NCBI Taxonomy" id="445975"/>
    <lineage>
        <taxon>Bacteria</taxon>
        <taxon>Bacillati</taxon>
        <taxon>Actinomycetota</taxon>
        <taxon>Coriobacteriia</taxon>
        <taxon>Coriobacteriales</taxon>
        <taxon>Coriobacteriaceae</taxon>
        <taxon>Collinsella</taxon>
    </lineage>
</organism>
<comment type="caution">
    <text evidence="2">The sequence shown here is derived from an EMBL/GenBank/DDBJ whole genome shotgun (WGS) entry which is preliminary data.</text>
</comment>
<accession>B6GBH0</accession>
<dbReference type="Pfam" id="PF02589">
    <property type="entry name" value="LUD_dom"/>
    <property type="match status" value="1"/>
</dbReference>
<feature type="domain" description="LUD" evidence="1">
    <location>
        <begin position="21"/>
        <end position="211"/>
    </location>
</feature>
<dbReference type="PANTHER" id="PTHR36179">
    <property type="entry name" value="LUD_DOM DOMAIN-CONTAINING PROTEIN"/>
    <property type="match status" value="1"/>
</dbReference>
<dbReference type="InterPro" id="IPR003741">
    <property type="entry name" value="LUD_dom"/>
</dbReference>
<dbReference type="AlphaFoldDB" id="B6GBH0"/>